<evidence type="ECO:0000256" key="2">
    <source>
        <dbReference type="ARBA" id="ARBA00023015"/>
    </source>
</evidence>
<reference evidence="6" key="1">
    <citation type="journal article" date="2014" name="Int. J. Syst. Evol. Microbiol.">
        <title>Complete genome sequence of Corynebacterium casei LMG S-19264T (=DSM 44701T), isolated from a smear-ripened cheese.</title>
        <authorList>
            <consortium name="US DOE Joint Genome Institute (JGI-PGF)"/>
            <person name="Walter F."/>
            <person name="Albersmeier A."/>
            <person name="Kalinowski J."/>
            <person name="Ruckert C."/>
        </authorList>
    </citation>
    <scope>NUCLEOTIDE SEQUENCE</scope>
    <source>
        <strain evidence="6">KCTC 42650</strain>
    </source>
</reference>
<dbReference type="FunFam" id="1.10.10.10:FF:000001">
    <property type="entry name" value="LysR family transcriptional regulator"/>
    <property type="match status" value="1"/>
</dbReference>
<dbReference type="RefSeq" id="WP_189680736.1">
    <property type="nucleotide sequence ID" value="NZ_BNCJ01000007.1"/>
</dbReference>
<keyword evidence="2" id="KW-0805">Transcription regulation</keyword>
<evidence type="ECO:0000313" key="6">
    <source>
        <dbReference type="EMBL" id="GHF55050.1"/>
    </source>
</evidence>
<dbReference type="GO" id="GO:0000976">
    <property type="term" value="F:transcription cis-regulatory region binding"/>
    <property type="evidence" value="ECO:0007669"/>
    <property type="project" value="TreeGrafter"/>
</dbReference>
<gene>
    <name evidence="6" type="ORF">GCM10017056_28260</name>
</gene>
<dbReference type="Pfam" id="PF00126">
    <property type="entry name" value="HTH_1"/>
    <property type="match status" value="1"/>
</dbReference>
<evidence type="ECO:0000256" key="3">
    <source>
        <dbReference type="ARBA" id="ARBA00023125"/>
    </source>
</evidence>
<dbReference type="GO" id="GO:0003700">
    <property type="term" value="F:DNA-binding transcription factor activity"/>
    <property type="evidence" value="ECO:0007669"/>
    <property type="project" value="InterPro"/>
</dbReference>
<reference evidence="6" key="2">
    <citation type="submission" date="2020-09" db="EMBL/GenBank/DDBJ databases">
        <authorList>
            <person name="Sun Q."/>
            <person name="Kim S."/>
        </authorList>
    </citation>
    <scope>NUCLEOTIDE SEQUENCE</scope>
    <source>
        <strain evidence="6">KCTC 42650</strain>
    </source>
</reference>
<evidence type="ECO:0000256" key="4">
    <source>
        <dbReference type="ARBA" id="ARBA00023163"/>
    </source>
</evidence>
<sequence length="294" mass="31775">MAVTLKQLEAFVWIADLGSFRAAAERLNTTQPNISARIAALEEILNVTLMERDAGSVRLTPRGRDLLDHARAVLRQTEALIAASGQKALFDGTLRLGVTEMIVHTWLKDFLRALRAQFPKISVELTVDMSAKLEEELVARRIDLAVQNGPFARVASGTVQLGRYPLIWVAAPGLGLSGRLSAAELTRHPVLTHARGTQPHAQVAEHFRALNTAARLVPSSNLAAGMQMALQGMGVAALPEAMIARELAAGELVRLDYGWAPDDLDFAARYDARTAPGFVGAPAEIAQAVDRAHR</sequence>
<dbReference type="InterPro" id="IPR005119">
    <property type="entry name" value="LysR_subst-bd"/>
</dbReference>
<comment type="caution">
    <text evidence="6">The sequence shown here is derived from an EMBL/GenBank/DDBJ whole genome shotgun (WGS) entry which is preliminary data.</text>
</comment>
<organism evidence="6 7">
    <name type="scientific">Seohaeicola zhoushanensis</name>
    <dbReference type="NCBI Taxonomy" id="1569283"/>
    <lineage>
        <taxon>Bacteria</taxon>
        <taxon>Pseudomonadati</taxon>
        <taxon>Pseudomonadota</taxon>
        <taxon>Alphaproteobacteria</taxon>
        <taxon>Rhodobacterales</taxon>
        <taxon>Roseobacteraceae</taxon>
        <taxon>Seohaeicola</taxon>
    </lineage>
</organism>
<dbReference type="CDD" id="cd05466">
    <property type="entry name" value="PBP2_LTTR_substrate"/>
    <property type="match status" value="1"/>
</dbReference>
<dbReference type="PROSITE" id="PS50931">
    <property type="entry name" value="HTH_LYSR"/>
    <property type="match status" value="1"/>
</dbReference>
<keyword evidence="7" id="KW-1185">Reference proteome</keyword>
<dbReference type="Pfam" id="PF03466">
    <property type="entry name" value="LysR_substrate"/>
    <property type="match status" value="1"/>
</dbReference>
<keyword evidence="3" id="KW-0238">DNA-binding</keyword>
<evidence type="ECO:0000313" key="7">
    <source>
        <dbReference type="Proteomes" id="UP000626220"/>
    </source>
</evidence>
<dbReference type="SUPFAM" id="SSF53850">
    <property type="entry name" value="Periplasmic binding protein-like II"/>
    <property type="match status" value="1"/>
</dbReference>
<protein>
    <submittedName>
        <fullName evidence="6">LysR family transcriptional regulator</fullName>
    </submittedName>
</protein>
<keyword evidence="4" id="KW-0804">Transcription</keyword>
<comment type="similarity">
    <text evidence="1">Belongs to the LysR transcriptional regulatory family.</text>
</comment>
<feature type="domain" description="HTH lysR-type" evidence="5">
    <location>
        <begin position="3"/>
        <end position="60"/>
    </location>
</feature>
<evidence type="ECO:0000256" key="1">
    <source>
        <dbReference type="ARBA" id="ARBA00009437"/>
    </source>
</evidence>
<dbReference type="AlphaFoldDB" id="A0A8J3M8K9"/>
<dbReference type="InterPro" id="IPR000847">
    <property type="entry name" value="LysR_HTH_N"/>
</dbReference>
<dbReference type="Gene3D" id="3.40.190.290">
    <property type="match status" value="1"/>
</dbReference>
<dbReference type="Gene3D" id="1.10.10.10">
    <property type="entry name" value="Winged helix-like DNA-binding domain superfamily/Winged helix DNA-binding domain"/>
    <property type="match status" value="1"/>
</dbReference>
<evidence type="ECO:0000259" key="5">
    <source>
        <dbReference type="PROSITE" id="PS50931"/>
    </source>
</evidence>
<name>A0A8J3M8K9_9RHOB</name>
<dbReference type="PRINTS" id="PR00039">
    <property type="entry name" value="HTHLYSR"/>
</dbReference>
<dbReference type="PANTHER" id="PTHR30126">
    <property type="entry name" value="HTH-TYPE TRANSCRIPTIONAL REGULATOR"/>
    <property type="match status" value="1"/>
</dbReference>
<dbReference type="Proteomes" id="UP000626220">
    <property type="component" value="Unassembled WGS sequence"/>
</dbReference>
<dbReference type="PANTHER" id="PTHR30126:SF77">
    <property type="entry name" value="TRANSCRIPTIONAL REGULATORY PROTEIN"/>
    <property type="match status" value="1"/>
</dbReference>
<dbReference type="SUPFAM" id="SSF46785">
    <property type="entry name" value="Winged helix' DNA-binding domain"/>
    <property type="match status" value="1"/>
</dbReference>
<dbReference type="EMBL" id="BNCJ01000007">
    <property type="protein sequence ID" value="GHF55050.1"/>
    <property type="molecule type" value="Genomic_DNA"/>
</dbReference>
<proteinExistence type="inferred from homology"/>
<dbReference type="InterPro" id="IPR036390">
    <property type="entry name" value="WH_DNA-bd_sf"/>
</dbReference>
<accession>A0A8J3M8K9</accession>
<dbReference type="InterPro" id="IPR036388">
    <property type="entry name" value="WH-like_DNA-bd_sf"/>
</dbReference>